<keyword evidence="1" id="KW-0812">Transmembrane</keyword>
<feature type="transmembrane region" description="Helical" evidence="1">
    <location>
        <begin position="1007"/>
        <end position="1026"/>
    </location>
</feature>
<feature type="transmembrane region" description="Helical" evidence="1">
    <location>
        <begin position="879"/>
        <end position="900"/>
    </location>
</feature>
<evidence type="ECO:0000313" key="3">
    <source>
        <dbReference type="Proteomes" id="UP001500449"/>
    </source>
</evidence>
<proteinExistence type="predicted"/>
<accession>A0ABN2NE93</accession>
<feature type="transmembrane region" description="Helical" evidence="1">
    <location>
        <begin position="234"/>
        <end position="260"/>
    </location>
</feature>
<feature type="transmembrane region" description="Helical" evidence="1">
    <location>
        <begin position="266"/>
        <end position="294"/>
    </location>
</feature>
<name>A0ABN2NE93_9PSEU</name>
<organism evidence="2 3">
    <name type="scientific">Pseudonocardia ailaonensis</name>
    <dbReference type="NCBI Taxonomy" id="367279"/>
    <lineage>
        <taxon>Bacteria</taxon>
        <taxon>Bacillati</taxon>
        <taxon>Actinomycetota</taxon>
        <taxon>Actinomycetes</taxon>
        <taxon>Pseudonocardiales</taxon>
        <taxon>Pseudonocardiaceae</taxon>
        <taxon>Pseudonocardia</taxon>
    </lineage>
</organism>
<protein>
    <submittedName>
        <fullName evidence="2">Uncharacterized protein</fullName>
    </submittedName>
</protein>
<feature type="transmembrane region" description="Helical" evidence="1">
    <location>
        <begin position="852"/>
        <end position="873"/>
    </location>
</feature>
<comment type="caution">
    <text evidence="2">The sequence shown here is derived from an EMBL/GenBank/DDBJ whole genome shotgun (WGS) entry which is preliminary data.</text>
</comment>
<feature type="transmembrane region" description="Helical" evidence="1">
    <location>
        <begin position="941"/>
        <end position="967"/>
    </location>
</feature>
<keyword evidence="1" id="KW-0472">Membrane</keyword>
<dbReference type="Proteomes" id="UP001500449">
    <property type="component" value="Unassembled WGS sequence"/>
</dbReference>
<sequence>MSSPGGTEVGRVSIKVVPDTSGFRRQLQAALTGLPDVTINAELDAQGLRQKVQAAAAAAGAGVNAEVGVDVDRGALAQVGNTIRNALSNVNMPDFLAGGRSSLDQTMRNVVDNANRIRASLERVAIGFREMTNSAANIRGHFQGLQSAAGRVGSAIRRIGMPTFERDVMNGQTAFQRFSQAVYTGLTRLGSALGSGLSTAFSGVGRALNGLGEAGSDAFGQLSRGMSGASRAGGAILGVVMQVVMALVQAGAVATVISIAGAGITAAWGAASAAIAAVPAAIGLLAAPIAAVMIGMDGIKEAARTLAPEFDRLQTAVERAFVRGLTPAFNTLRAVFPVLQTGLVGTATALGTVAQGVARVVAEGPGLANLQATFANVNAAITGMGPGINAIVAGFLQITAQTSAFEALTNVVNTLGESWQQSVQQMTAGARGATVFDQAMKGLEGTLIAVGQGLISLVQNGLTLFANAAPGINAVIESITGFFNRFDWAGLGASVGGVFQGIADAINAVPTATITGIEQAFARLSAVFQNPAIQNAITALINSLPYLIDMLARLTQGFIAFAAIAMGVIQIIDGIAQAAVGLITMDWGKITEGTLTAMQGFDTLKAGIDAWGADVNASLGGFGAQWGTSLGTSVTSAYSAAQNAAATGIPGLVGTLQANSMTMAEAMGVPDAAAGSIPPQWRDLTVQTGTQAAEGMNAGVPGLVGAAGALGQATAPVGDLTAPWAAGVAPIPGTVQTGLADVPTVVQGTVDGLAPIVSGAFTGLQSYVLVGTAQLAQGVRDGGAAIPLAIQEVFGTQAGAAITTAMTGLSAQITAGMAGLAAQVTAGMPQITTAFQTGFDSVSTQMNSSFTLILNGLTVQMASMATAVTMGMATVQAAFTNGFAVITPAVLAGFTGAGLAAQTGMLAMQTAVTVGMAAIQAAVITGMAAVNAALATGFVSAGAAAIAAMASMVAAVVAGMAQMVAAVTSGTGQMQAAWVSGWAAMQAATLAAVAAMVAALTGGMAQALAVVQSSIAAMVGALQAAVGQFRAAGANMGAALADGLRSQAGNVRAAAAELANAAAAATAAAAQIRSPSRVFLRLGRYIGQGFRIGIERETSGVVSAAHTLVTRITRVFDGMGGMEVRTTLVPDVDNTSVQSVSRVAIGSYDKHINSDDYGFRDDERLAHILAGMEWAVDLDRNGLTRIVNRGNIRRVRRG</sequence>
<feature type="transmembrane region" description="Helical" evidence="1">
    <location>
        <begin position="912"/>
        <end position="935"/>
    </location>
</feature>
<evidence type="ECO:0000256" key="1">
    <source>
        <dbReference type="SAM" id="Phobius"/>
    </source>
</evidence>
<reference evidence="2 3" key="1">
    <citation type="journal article" date="2019" name="Int. J. Syst. Evol. Microbiol.">
        <title>The Global Catalogue of Microorganisms (GCM) 10K type strain sequencing project: providing services to taxonomists for standard genome sequencing and annotation.</title>
        <authorList>
            <consortium name="The Broad Institute Genomics Platform"/>
            <consortium name="The Broad Institute Genome Sequencing Center for Infectious Disease"/>
            <person name="Wu L."/>
            <person name="Ma J."/>
        </authorList>
    </citation>
    <scope>NUCLEOTIDE SEQUENCE [LARGE SCALE GENOMIC DNA]</scope>
    <source>
        <strain evidence="2 3">JCM 16009</strain>
    </source>
</reference>
<feature type="transmembrane region" description="Helical" evidence="1">
    <location>
        <begin position="979"/>
        <end position="1001"/>
    </location>
</feature>
<keyword evidence="3" id="KW-1185">Reference proteome</keyword>
<dbReference type="EMBL" id="BAAAQK010000019">
    <property type="protein sequence ID" value="GAA1865397.1"/>
    <property type="molecule type" value="Genomic_DNA"/>
</dbReference>
<dbReference type="RefSeq" id="WP_344422412.1">
    <property type="nucleotide sequence ID" value="NZ_BAAAQK010000019.1"/>
</dbReference>
<gene>
    <name evidence="2" type="ORF">GCM10009836_52190</name>
</gene>
<evidence type="ECO:0000313" key="2">
    <source>
        <dbReference type="EMBL" id="GAA1865397.1"/>
    </source>
</evidence>
<keyword evidence="1" id="KW-1133">Transmembrane helix</keyword>